<evidence type="ECO:0000313" key="1">
    <source>
        <dbReference type="EMBL" id="TVU17857.1"/>
    </source>
</evidence>
<dbReference type="PANTHER" id="PTHR36141">
    <property type="entry name" value="OS08G0148500 PROTEIN"/>
    <property type="match status" value="1"/>
</dbReference>
<sequence>MTWVLASCAGRGSSADLKGAFPKMVGRESVEWKRGVPDFEGISRRKMAPPFSFSNRLARWVARTCRSSIMSIELRPHADRVRTRWDEVHPFDGNSEEDARRNQLCNDRLYSTGFVIAEDADSVWLLTTVHMLENLYNAQNPLTPAIIENMFISSITCDHREIRHRSGEDPDRVTRRVFATEVSCARDLLLYWISRANLHMYCTTPHPPLFPYATKDGSHGVMAPSRYRTLVIGETSHGLREYRDVVRDNVYGYQMSFGEVNITSGKGSSGAPLMSGDVEVTGLLHGGDGFLSLFITLADIRDTLAEWGKEMYNLLSNCNALH</sequence>
<proteinExistence type="predicted"/>
<organism evidence="1 2">
    <name type="scientific">Eragrostis curvula</name>
    <name type="common">weeping love grass</name>
    <dbReference type="NCBI Taxonomy" id="38414"/>
    <lineage>
        <taxon>Eukaryota</taxon>
        <taxon>Viridiplantae</taxon>
        <taxon>Streptophyta</taxon>
        <taxon>Embryophyta</taxon>
        <taxon>Tracheophyta</taxon>
        <taxon>Spermatophyta</taxon>
        <taxon>Magnoliopsida</taxon>
        <taxon>Liliopsida</taxon>
        <taxon>Poales</taxon>
        <taxon>Poaceae</taxon>
        <taxon>PACMAD clade</taxon>
        <taxon>Chloridoideae</taxon>
        <taxon>Eragrostideae</taxon>
        <taxon>Eragrostidinae</taxon>
        <taxon>Eragrostis</taxon>
    </lineage>
</organism>
<accession>A0A5J9U336</accession>
<dbReference type="Gramene" id="TVU17857">
    <property type="protein sequence ID" value="TVU17857"/>
    <property type="gene ID" value="EJB05_33917"/>
</dbReference>
<dbReference type="AlphaFoldDB" id="A0A5J9U336"/>
<name>A0A5J9U336_9POAL</name>
<reference evidence="1 2" key="1">
    <citation type="journal article" date="2019" name="Sci. Rep.">
        <title>A high-quality genome of Eragrostis curvula grass provides insights into Poaceae evolution and supports new strategies to enhance forage quality.</title>
        <authorList>
            <person name="Carballo J."/>
            <person name="Santos B.A.C.M."/>
            <person name="Zappacosta D."/>
            <person name="Garbus I."/>
            <person name="Selva J.P."/>
            <person name="Gallo C.A."/>
            <person name="Diaz A."/>
            <person name="Albertini E."/>
            <person name="Caccamo M."/>
            <person name="Echenique V."/>
        </authorList>
    </citation>
    <scope>NUCLEOTIDE SEQUENCE [LARGE SCALE GENOMIC DNA]</scope>
    <source>
        <strain evidence="2">cv. Victoria</strain>
        <tissue evidence="1">Leaf</tissue>
    </source>
</reference>
<evidence type="ECO:0008006" key="3">
    <source>
        <dbReference type="Google" id="ProtNLM"/>
    </source>
</evidence>
<feature type="non-terminal residue" evidence="1">
    <location>
        <position position="322"/>
    </location>
</feature>
<dbReference type="OrthoDB" id="638219at2759"/>
<dbReference type="SUPFAM" id="SSF50494">
    <property type="entry name" value="Trypsin-like serine proteases"/>
    <property type="match status" value="1"/>
</dbReference>
<keyword evidence="2" id="KW-1185">Reference proteome</keyword>
<comment type="caution">
    <text evidence="1">The sequence shown here is derived from an EMBL/GenBank/DDBJ whole genome shotgun (WGS) entry which is preliminary data.</text>
</comment>
<dbReference type="InterPro" id="IPR009003">
    <property type="entry name" value="Peptidase_S1_PA"/>
</dbReference>
<dbReference type="EMBL" id="RWGY01000029">
    <property type="protein sequence ID" value="TVU17857.1"/>
    <property type="molecule type" value="Genomic_DNA"/>
</dbReference>
<gene>
    <name evidence="1" type="ORF">EJB05_33917</name>
</gene>
<dbReference type="Proteomes" id="UP000324897">
    <property type="component" value="Chromosome 7"/>
</dbReference>
<protein>
    <recommendedName>
        <fullName evidence="3">Peptidase S1 domain-containing protein</fullName>
    </recommendedName>
</protein>
<dbReference type="PANTHER" id="PTHR36141:SF6">
    <property type="entry name" value="SERINE PROTEASE"/>
    <property type="match status" value="1"/>
</dbReference>
<evidence type="ECO:0000313" key="2">
    <source>
        <dbReference type="Proteomes" id="UP000324897"/>
    </source>
</evidence>